<dbReference type="EMBL" id="WXEF01000006">
    <property type="protein sequence ID" value="MZR88559.1"/>
    <property type="molecule type" value="Genomic_DNA"/>
</dbReference>
<dbReference type="EMBL" id="WDTJ01000002">
    <property type="protein sequence ID" value="KAB7237192.1"/>
    <property type="molecule type" value="Genomic_DNA"/>
</dbReference>
<dbReference type="Proteomes" id="UP000467387">
    <property type="component" value="Unassembled WGS sequence"/>
</dbReference>
<evidence type="ECO:0000313" key="1">
    <source>
        <dbReference type="EMBL" id="KAB7057618.1"/>
    </source>
</evidence>
<comment type="caution">
    <text evidence="3">The sequence shown here is derived from an EMBL/GenBank/DDBJ whole genome shotgun (WGS) entry which is preliminary data.</text>
</comment>
<evidence type="ECO:0000313" key="3">
    <source>
        <dbReference type="EMBL" id="KAB7204464.1"/>
    </source>
</evidence>
<dbReference type="Proteomes" id="UP000460881">
    <property type="component" value="Unassembled WGS sequence"/>
</dbReference>
<dbReference type="EMBL" id="WDWL01000003">
    <property type="protein sequence ID" value="KAB7074159.1"/>
    <property type="molecule type" value="Genomic_DNA"/>
</dbReference>
<dbReference type="EMBL" id="WDWU01000003">
    <property type="protein sequence ID" value="KAB7057618.1"/>
    <property type="molecule type" value="Genomic_DNA"/>
</dbReference>
<dbReference type="Proteomes" id="UP000466472">
    <property type="component" value="Unassembled WGS sequence"/>
</dbReference>
<evidence type="ECO:0000313" key="8">
    <source>
        <dbReference type="EMBL" id="KAB7396240.1"/>
    </source>
</evidence>
<evidence type="ECO:0000313" key="9">
    <source>
        <dbReference type="EMBL" id="MZR88559.1"/>
    </source>
</evidence>
<dbReference type="Proteomes" id="UP000451234">
    <property type="component" value="Unassembled WGS sequence"/>
</dbReference>
<evidence type="ECO:0000313" key="13">
    <source>
        <dbReference type="Proteomes" id="UP000451234"/>
    </source>
</evidence>
<evidence type="ECO:0000313" key="7">
    <source>
        <dbReference type="EMBL" id="KAB7360613.1"/>
    </source>
</evidence>
<reference evidence="11 12" key="1">
    <citation type="journal article" date="2019" name="Nat. Med.">
        <title>A library of human gut bacterial isolates paired with longitudinal multiomics data enables mechanistic microbiome research.</title>
        <authorList>
            <person name="Poyet M."/>
            <person name="Groussin M."/>
            <person name="Gibbons S.M."/>
            <person name="Avila-Pacheco J."/>
            <person name="Jiang X."/>
            <person name="Kearney S.M."/>
            <person name="Perrotta A.R."/>
            <person name="Berdy B."/>
            <person name="Zhao S."/>
            <person name="Lieberman T.D."/>
            <person name="Swanson P.K."/>
            <person name="Smith M."/>
            <person name="Roesemann S."/>
            <person name="Alexander J.E."/>
            <person name="Rich S.A."/>
            <person name="Livny J."/>
            <person name="Vlamakis H."/>
            <person name="Clish C."/>
            <person name="Bullock K."/>
            <person name="Deik A."/>
            <person name="Scott J."/>
            <person name="Pierce K.A."/>
            <person name="Xavier R.J."/>
            <person name="Alm E.J."/>
        </authorList>
    </citation>
    <scope>NUCLEOTIDE SEQUENCE [LARGE SCALE GENOMIC DNA]</scope>
    <source>
        <strain evidence="4 14">BIOML-A118</strain>
        <strain evidence="3 19">BIOML-A136</strain>
        <strain evidence="2 12">BIOML-A201</strain>
        <strain evidence="1 17">BIOML-A210</strain>
        <strain evidence="8 18">BIOML-A37</strain>
        <strain evidence="9 16">BIOML-A395</strain>
        <strain evidence="10">BIOML-A409</strain>
        <strain evidence="7 15">BIOML-A55</strain>
        <strain evidence="6 11">BIOML-A65</strain>
        <strain evidence="5 13">BIOML-A75</strain>
    </source>
</reference>
<dbReference type="Proteomes" id="UP000460333">
    <property type="component" value="Unassembled WGS sequence"/>
</dbReference>
<dbReference type="Proteomes" id="UP000430971">
    <property type="component" value="Unassembled WGS sequence"/>
</dbReference>
<organism evidence="3 19">
    <name type="scientific">Bifidobacterium longum</name>
    <dbReference type="NCBI Taxonomy" id="216816"/>
    <lineage>
        <taxon>Bacteria</taxon>
        <taxon>Bacillati</taxon>
        <taxon>Actinomycetota</taxon>
        <taxon>Actinomycetes</taxon>
        <taxon>Bifidobacteriales</taxon>
        <taxon>Bifidobacteriaceae</taxon>
        <taxon>Bifidobacterium</taxon>
    </lineage>
</organism>
<dbReference type="Proteomes" id="UP000468842">
    <property type="component" value="Unassembled WGS sequence"/>
</dbReference>
<name>A0A2I1J0D0_BIFLN</name>
<protein>
    <submittedName>
        <fullName evidence="3">Uncharacterized protein</fullName>
    </submittedName>
</protein>
<dbReference type="Proteomes" id="UP000432196">
    <property type="component" value="Unassembled WGS sequence"/>
</dbReference>
<evidence type="ECO:0000313" key="2">
    <source>
        <dbReference type="EMBL" id="KAB7074159.1"/>
    </source>
</evidence>
<dbReference type="Proteomes" id="UP000476628">
    <property type="component" value="Unassembled WGS sequence"/>
</dbReference>
<gene>
    <name evidence="8" type="ORF">GBB40_03310</name>
    <name evidence="7" type="ORF">GBB63_01960</name>
    <name evidence="5" type="ORF">GBB65_05250</name>
    <name evidence="6" type="ORF">GBB73_01995</name>
    <name evidence="4" type="ORF">GBC43_02465</name>
    <name evidence="3" type="ORF">GBC45_00095</name>
    <name evidence="2" type="ORF">GBI83_02490</name>
    <name evidence="1" type="ORF">GBI87_02575</name>
    <name evidence="9" type="ORF">GT999_04415</name>
    <name evidence="10" type="ORF">GUA24_05150</name>
</gene>
<evidence type="ECO:0000313" key="11">
    <source>
        <dbReference type="Proteomes" id="UP000430971"/>
    </source>
</evidence>
<evidence type="ECO:0000313" key="15">
    <source>
        <dbReference type="Proteomes" id="UP000460881"/>
    </source>
</evidence>
<accession>A0A2I1J0D0</accession>
<sequence>MARFGTPGHCLPTVATVMPTLYTWQRFSVRFGQKCRIFCERSQFGLPATDMCFSSPLEECLESS</sequence>
<dbReference type="Proteomes" id="UP000638311">
    <property type="component" value="Unassembled WGS sequence"/>
</dbReference>
<evidence type="ECO:0000313" key="17">
    <source>
        <dbReference type="Proteomes" id="UP000467387"/>
    </source>
</evidence>
<evidence type="ECO:0000313" key="5">
    <source>
        <dbReference type="EMBL" id="KAB7323016.1"/>
    </source>
</evidence>
<evidence type="ECO:0000313" key="19">
    <source>
        <dbReference type="Proteomes" id="UP000476628"/>
    </source>
</evidence>
<dbReference type="EMBL" id="WDUB01000001">
    <property type="protein sequence ID" value="KAB7204464.1"/>
    <property type="molecule type" value="Genomic_DNA"/>
</dbReference>
<evidence type="ECO:0000313" key="4">
    <source>
        <dbReference type="EMBL" id="KAB7237192.1"/>
    </source>
</evidence>
<evidence type="ECO:0000313" key="16">
    <source>
        <dbReference type="Proteomes" id="UP000466472"/>
    </source>
</evidence>
<dbReference type="EMBL" id="WDRV01000005">
    <property type="protein sequence ID" value="KAB7323016.1"/>
    <property type="molecule type" value="Genomic_DNA"/>
</dbReference>
<dbReference type="EMBL" id="WDRM01000003">
    <property type="protein sequence ID" value="KAB7339834.1"/>
    <property type="molecule type" value="Genomic_DNA"/>
</dbReference>
<proteinExistence type="predicted"/>
<dbReference type="EMBL" id="WDRC01000003">
    <property type="protein sequence ID" value="KAB7360613.1"/>
    <property type="molecule type" value="Genomic_DNA"/>
</dbReference>
<dbReference type="EMBL" id="WDQK01000004">
    <property type="protein sequence ID" value="KAB7396240.1"/>
    <property type="molecule type" value="Genomic_DNA"/>
</dbReference>
<dbReference type="EMBL" id="WXDR01000006">
    <property type="protein sequence ID" value="MZU08417.1"/>
    <property type="molecule type" value="Genomic_DNA"/>
</dbReference>
<evidence type="ECO:0000313" key="10">
    <source>
        <dbReference type="EMBL" id="MZU08417.1"/>
    </source>
</evidence>
<evidence type="ECO:0000313" key="12">
    <source>
        <dbReference type="Proteomes" id="UP000432196"/>
    </source>
</evidence>
<evidence type="ECO:0000313" key="14">
    <source>
        <dbReference type="Proteomes" id="UP000460333"/>
    </source>
</evidence>
<evidence type="ECO:0000313" key="6">
    <source>
        <dbReference type="EMBL" id="KAB7339834.1"/>
    </source>
</evidence>
<evidence type="ECO:0000313" key="18">
    <source>
        <dbReference type="Proteomes" id="UP000468842"/>
    </source>
</evidence>
<dbReference type="AlphaFoldDB" id="A0A2I1J0D0"/>